<dbReference type="RefSeq" id="WP_227306910.1">
    <property type="nucleotide sequence ID" value="NZ_JAESVA010000002.1"/>
</dbReference>
<evidence type="ECO:0000313" key="3">
    <source>
        <dbReference type="Proteomes" id="UP000721844"/>
    </source>
</evidence>
<gene>
    <name evidence="2" type="ORF">ACELLULO517_05705</name>
</gene>
<dbReference type="InterPro" id="IPR016833">
    <property type="entry name" value="Put_Na-Bile_cotransptr"/>
</dbReference>
<accession>A0A964E2K5</accession>
<feature type="transmembrane region" description="Helical" evidence="1">
    <location>
        <begin position="128"/>
        <end position="150"/>
    </location>
</feature>
<dbReference type="Gene3D" id="1.20.1530.20">
    <property type="match status" value="1"/>
</dbReference>
<feature type="transmembrane region" description="Helical" evidence="1">
    <location>
        <begin position="274"/>
        <end position="297"/>
    </location>
</feature>
<dbReference type="EMBL" id="JAESVA010000002">
    <property type="protein sequence ID" value="MCB8879720.1"/>
    <property type="molecule type" value="Genomic_DNA"/>
</dbReference>
<feature type="transmembrane region" description="Helical" evidence="1">
    <location>
        <begin position="7"/>
        <end position="25"/>
    </location>
</feature>
<dbReference type="GO" id="GO:0005886">
    <property type="term" value="C:plasma membrane"/>
    <property type="evidence" value="ECO:0007669"/>
    <property type="project" value="TreeGrafter"/>
</dbReference>
<feature type="transmembrane region" description="Helical" evidence="1">
    <location>
        <begin position="63"/>
        <end position="88"/>
    </location>
</feature>
<comment type="caution">
    <text evidence="2">The sequence shown here is derived from an EMBL/GenBank/DDBJ whole genome shotgun (WGS) entry which is preliminary data.</text>
</comment>
<reference evidence="2 3" key="1">
    <citation type="journal article" date="2021" name="Microorganisms">
        <title>Acidisoma silvae sp. nov. and Acidisomacellulosilytica sp. nov., Two Acidophilic Bacteria Isolated from Decaying Wood, Hydrolyzing Cellulose and Producing Poly-3-hydroxybutyrate.</title>
        <authorList>
            <person name="Mieszkin S."/>
            <person name="Pouder E."/>
            <person name="Uroz S."/>
            <person name="Simon-Colin C."/>
            <person name="Alain K."/>
        </authorList>
    </citation>
    <scope>NUCLEOTIDE SEQUENCE [LARGE SCALE GENOMIC DNA]</scope>
    <source>
        <strain evidence="2 3">HW T5.17</strain>
    </source>
</reference>
<keyword evidence="1" id="KW-0472">Membrane</keyword>
<keyword evidence="1" id="KW-1133">Transmembrane helix</keyword>
<evidence type="ECO:0000313" key="2">
    <source>
        <dbReference type="EMBL" id="MCB8879720.1"/>
    </source>
</evidence>
<dbReference type="Pfam" id="PF13593">
    <property type="entry name" value="SBF_like"/>
    <property type="match status" value="1"/>
</dbReference>
<dbReference type="InterPro" id="IPR038770">
    <property type="entry name" value="Na+/solute_symporter_sf"/>
</dbReference>
<feature type="transmembrane region" description="Helical" evidence="1">
    <location>
        <begin position="94"/>
        <end position="116"/>
    </location>
</feature>
<feature type="transmembrane region" description="Helical" evidence="1">
    <location>
        <begin position="231"/>
        <end position="253"/>
    </location>
</feature>
<feature type="transmembrane region" description="Helical" evidence="1">
    <location>
        <begin position="31"/>
        <end position="51"/>
    </location>
</feature>
<organism evidence="2 3">
    <name type="scientific">Acidisoma cellulosilyticum</name>
    <dbReference type="NCBI Taxonomy" id="2802395"/>
    <lineage>
        <taxon>Bacteria</taxon>
        <taxon>Pseudomonadati</taxon>
        <taxon>Pseudomonadota</taxon>
        <taxon>Alphaproteobacteria</taxon>
        <taxon>Acetobacterales</taxon>
        <taxon>Acidocellaceae</taxon>
        <taxon>Acidisoma</taxon>
    </lineage>
</organism>
<dbReference type="AlphaFoldDB" id="A0A964E2K5"/>
<name>A0A964E2K5_9PROT</name>
<feature type="transmembrane region" description="Helical" evidence="1">
    <location>
        <begin position="200"/>
        <end position="219"/>
    </location>
</feature>
<keyword evidence="1" id="KW-0812">Transmembrane</keyword>
<protein>
    <submittedName>
        <fullName evidence="2">Bile acid:sodium symporter</fullName>
    </submittedName>
</protein>
<feature type="transmembrane region" description="Helical" evidence="1">
    <location>
        <begin position="162"/>
        <end position="179"/>
    </location>
</feature>
<evidence type="ECO:0000256" key="1">
    <source>
        <dbReference type="SAM" id="Phobius"/>
    </source>
</evidence>
<keyword evidence="3" id="KW-1185">Reference proteome</keyword>
<dbReference type="PIRSF" id="PIRSF026166">
    <property type="entry name" value="UCP026166"/>
    <property type="match status" value="1"/>
</dbReference>
<dbReference type="PANTHER" id="PTHR18640:SF5">
    <property type="entry name" value="SODIUM_BILE ACID COTRANSPORTER 7"/>
    <property type="match status" value="1"/>
</dbReference>
<proteinExistence type="predicted"/>
<dbReference type="Proteomes" id="UP000721844">
    <property type="component" value="Unassembled WGS sequence"/>
</dbReference>
<sequence>MTFLPDAFTLSIVATVIFASFVPCYGEGARIFGWLTTLAIAVMFFMQGARLSREAVVAGLGHWRLHLTILASTFVLFPLLGFGFQALFPHLMTPALLMGLLYICLLPSTVQSSIAFTSIAHGNVPAAICSATFSTLLGVIVTPIMASILLKTHGSGGGLESIGSIFIELLLPFLAGQLLRPWLGGWAARNKHILKYTDRGSIILVVYTAFSAAVMRGLWHTLPLSGFVEIIISNAVLLALVLLITTFGARALGFKRPEEIAIVFCGSKKSAATGVPMANVLFGASTVGLIVLPLIIFHQMQLMVCAVLAKRYARQYEAEHPEAGGVSAQAAE</sequence>
<dbReference type="PANTHER" id="PTHR18640">
    <property type="entry name" value="SOLUTE CARRIER FAMILY 10 MEMBER 7"/>
    <property type="match status" value="1"/>
</dbReference>